<dbReference type="AlphaFoldDB" id="A0A8J7ITQ8"/>
<dbReference type="Proteomes" id="UP000654482">
    <property type="component" value="Unassembled WGS sequence"/>
</dbReference>
<organism evidence="1 2">
    <name type="scientific">Lusitaniella coriacea LEGE 07157</name>
    <dbReference type="NCBI Taxonomy" id="945747"/>
    <lineage>
        <taxon>Bacteria</taxon>
        <taxon>Bacillati</taxon>
        <taxon>Cyanobacteriota</taxon>
        <taxon>Cyanophyceae</taxon>
        <taxon>Spirulinales</taxon>
        <taxon>Lusitaniellaceae</taxon>
        <taxon>Lusitaniella</taxon>
    </lineage>
</organism>
<keyword evidence="2" id="KW-1185">Reference proteome</keyword>
<evidence type="ECO:0008006" key="3">
    <source>
        <dbReference type="Google" id="ProtNLM"/>
    </source>
</evidence>
<reference evidence="1" key="1">
    <citation type="submission" date="2020-10" db="EMBL/GenBank/DDBJ databases">
        <authorList>
            <person name="Castelo-Branco R."/>
            <person name="Eusebio N."/>
            <person name="Adriana R."/>
            <person name="Vieira A."/>
            <person name="Brugerolle De Fraissinette N."/>
            <person name="Rezende De Castro R."/>
            <person name="Schneider M.P."/>
            <person name="Vasconcelos V."/>
            <person name="Leao P.N."/>
        </authorList>
    </citation>
    <scope>NUCLEOTIDE SEQUENCE</scope>
    <source>
        <strain evidence="1">LEGE 07157</strain>
    </source>
</reference>
<comment type="caution">
    <text evidence="1">The sequence shown here is derived from an EMBL/GenBank/DDBJ whole genome shotgun (WGS) entry which is preliminary data.</text>
</comment>
<accession>A0A8J7ITQ8</accession>
<name>A0A8J7ITQ8_9CYAN</name>
<dbReference type="SUPFAM" id="SSF52266">
    <property type="entry name" value="SGNH hydrolase"/>
    <property type="match status" value="1"/>
</dbReference>
<evidence type="ECO:0000313" key="1">
    <source>
        <dbReference type="EMBL" id="MBE9116008.1"/>
    </source>
</evidence>
<sequence>MSKLKSNLINLLLILCSFSVALILSEGVLRLIDRPPLQVAGWKFSQSELEENQLGFRGHPIKYSPEDFVIILLGDSHVEAGACIYDRMPERRLEHHLNTLGKKVKVFSVGAWGYGQDQQLLALREYYQQYRADLVILWQTPENDIWNNMFPTHWPANGTPKPTFWLEGNQLQGPNYKIGDKIPSSRLGLLLHRVLKSSPKRDDAWEKRLPSPYVPLTDYQGTVNQEWQQRWNSDLGFMKAENLASEKSHLSIFLSPQSPRMNYGITLTRKLIKAIESEVIENQGKLLIFRPQKPSKDRLLGEQIFVLNDKYYRASQEQFQETIEEINQGFQEVLIPIGIEDYRVSLEDGHLNQNAVDVVMKDLALELANTVRDRAPDF</sequence>
<evidence type="ECO:0000313" key="2">
    <source>
        <dbReference type="Proteomes" id="UP000654482"/>
    </source>
</evidence>
<protein>
    <recommendedName>
        <fullName evidence="3">SGNH/GDSL hydrolase family protein</fullName>
    </recommendedName>
</protein>
<dbReference type="RefSeq" id="WP_194029094.1">
    <property type="nucleotide sequence ID" value="NZ_JADEWZ010000010.1"/>
</dbReference>
<gene>
    <name evidence="1" type="ORF">IQ249_08890</name>
</gene>
<proteinExistence type="predicted"/>
<dbReference type="EMBL" id="JADEWZ010000010">
    <property type="protein sequence ID" value="MBE9116008.1"/>
    <property type="molecule type" value="Genomic_DNA"/>
</dbReference>